<sequence>MNIQEAKEEIKKTVRAYTARTAAGTFRIPVPRQRPVLLIGPPGIGKTAIMEQIAGECGVGLVSYTMTHHTRQSAIGLPVLTEKQFAGKAYTVTSYTMSEIIASVYEQIEKTGCRDGILFLDEINCVSETLMPAMLQFLQYKTFGSHALPEGWVIVAAGNPPAYNRSAREFDTVTLDRVRYMKVEPDFPIWKHYAVESGLHPAVLSFLELRPERFYVMEPGEKGFVTGRAWEDLSEILLTMEELELGVEEALFGQYLQDEDTATEFTFYYRLYEKWKKELKPEQILTGAADVPTNLPSLPFDERLCIVWLLLQRIYTLGRAYEEQQKLSDSLRFFADGLGQGTAEQLTALVDERLDRRRKSLAVRKENGLLAAGEEEREQRLFNVIRDCREAVRTGGATDAFSERSAQEQNRAERQRKELTAAMQNGAAFVREAFGKKQELVIFLTGLREQPVCSRVLQEELGELSGEAEDFLNAGGKEEELRRKLTEQQA</sequence>
<dbReference type="SUPFAM" id="SSF52540">
    <property type="entry name" value="P-loop containing nucleoside triphosphate hydrolases"/>
    <property type="match status" value="1"/>
</dbReference>
<name>A0ABT2RZ27_9FIRM</name>
<dbReference type="InterPro" id="IPR003593">
    <property type="entry name" value="AAA+_ATPase"/>
</dbReference>
<organism evidence="3 4">
    <name type="scientific">Laedolimicola ammoniilytica</name>
    <dbReference type="NCBI Taxonomy" id="2981771"/>
    <lineage>
        <taxon>Bacteria</taxon>
        <taxon>Bacillati</taxon>
        <taxon>Bacillota</taxon>
        <taxon>Clostridia</taxon>
        <taxon>Lachnospirales</taxon>
        <taxon>Lachnospiraceae</taxon>
        <taxon>Laedolimicola</taxon>
    </lineage>
</organism>
<dbReference type="Pfam" id="PF00004">
    <property type="entry name" value="AAA"/>
    <property type="match status" value="1"/>
</dbReference>
<dbReference type="EMBL" id="JAOQKC010000016">
    <property type="protein sequence ID" value="MCU6697592.1"/>
    <property type="molecule type" value="Genomic_DNA"/>
</dbReference>
<dbReference type="CDD" id="cd00009">
    <property type="entry name" value="AAA"/>
    <property type="match status" value="1"/>
</dbReference>
<dbReference type="InterPro" id="IPR003959">
    <property type="entry name" value="ATPase_AAA_core"/>
</dbReference>
<feature type="compositionally biased region" description="Basic and acidic residues" evidence="1">
    <location>
        <begin position="476"/>
        <end position="490"/>
    </location>
</feature>
<gene>
    <name evidence="3" type="ORF">OCV63_11920</name>
</gene>
<proteinExistence type="predicted"/>
<comment type="caution">
    <text evidence="3">The sequence shown here is derived from an EMBL/GenBank/DDBJ whole genome shotgun (WGS) entry which is preliminary data.</text>
</comment>
<feature type="domain" description="AAA+ ATPase" evidence="2">
    <location>
        <begin position="32"/>
        <end position="185"/>
    </location>
</feature>
<keyword evidence="4" id="KW-1185">Reference proteome</keyword>
<dbReference type="InterPro" id="IPR027417">
    <property type="entry name" value="P-loop_NTPase"/>
</dbReference>
<reference evidence="3 4" key="1">
    <citation type="journal article" date="2021" name="ISME Commun">
        <title>Automated analysis of genomic sequences facilitates high-throughput and comprehensive description of bacteria.</title>
        <authorList>
            <person name="Hitch T.C.A."/>
        </authorList>
    </citation>
    <scope>NUCLEOTIDE SEQUENCE [LARGE SCALE GENOMIC DNA]</scope>
    <source>
        <strain evidence="3 4">Sanger_04</strain>
    </source>
</reference>
<accession>A0ABT2RZ27</accession>
<evidence type="ECO:0000313" key="4">
    <source>
        <dbReference type="Proteomes" id="UP001652461"/>
    </source>
</evidence>
<evidence type="ECO:0000313" key="3">
    <source>
        <dbReference type="EMBL" id="MCU6697592.1"/>
    </source>
</evidence>
<protein>
    <submittedName>
        <fullName evidence="3">AAA family ATPase</fullName>
    </submittedName>
</protein>
<dbReference type="SMART" id="SM00382">
    <property type="entry name" value="AAA"/>
    <property type="match status" value="1"/>
</dbReference>
<feature type="region of interest" description="Disordered" evidence="1">
    <location>
        <begin position="470"/>
        <end position="490"/>
    </location>
</feature>
<dbReference type="PRINTS" id="PR00830">
    <property type="entry name" value="ENDOLAPTASE"/>
</dbReference>
<dbReference type="Proteomes" id="UP001652461">
    <property type="component" value="Unassembled WGS sequence"/>
</dbReference>
<evidence type="ECO:0000259" key="2">
    <source>
        <dbReference type="SMART" id="SM00382"/>
    </source>
</evidence>
<dbReference type="Gene3D" id="3.40.50.300">
    <property type="entry name" value="P-loop containing nucleotide triphosphate hydrolases"/>
    <property type="match status" value="1"/>
</dbReference>
<evidence type="ECO:0000256" key="1">
    <source>
        <dbReference type="SAM" id="MobiDB-lite"/>
    </source>
</evidence>
<dbReference type="RefSeq" id="WP_158364154.1">
    <property type="nucleotide sequence ID" value="NZ_JAOQKC010000016.1"/>
</dbReference>